<evidence type="ECO:0000313" key="2">
    <source>
        <dbReference type="Proteomes" id="UP000821845"/>
    </source>
</evidence>
<accession>A0ACB7RZH5</accession>
<comment type="caution">
    <text evidence="1">The sequence shown here is derived from an EMBL/GenBank/DDBJ whole genome shotgun (WGS) entry which is preliminary data.</text>
</comment>
<keyword evidence="2" id="KW-1185">Reference proteome</keyword>
<dbReference type="Proteomes" id="UP000821845">
    <property type="component" value="Chromosome 7"/>
</dbReference>
<protein>
    <submittedName>
        <fullName evidence="1">Uncharacterized protein</fullName>
    </submittedName>
</protein>
<dbReference type="EMBL" id="CM023487">
    <property type="protein sequence ID" value="KAH6926808.1"/>
    <property type="molecule type" value="Genomic_DNA"/>
</dbReference>
<organism evidence="1 2">
    <name type="scientific">Hyalomma asiaticum</name>
    <name type="common">Tick</name>
    <dbReference type="NCBI Taxonomy" id="266040"/>
    <lineage>
        <taxon>Eukaryota</taxon>
        <taxon>Metazoa</taxon>
        <taxon>Ecdysozoa</taxon>
        <taxon>Arthropoda</taxon>
        <taxon>Chelicerata</taxon>
        <taxon>Arachnida</taxon>
        <taxon>Acari</taxon>
        <taxon>Parasitiformes</taxon>
        <taxon>Ixodida</taxon>
        <taxon>Ixodoidea</taxon>
        <taxon>Ixodidae</taxon>
        <taxon>Hyalomminae</taxon>
        <taxon>Hyalomma</taxon>
    </lineage>
</organism>
<evidence type="ECO:0000313" key="1">
    <source>
        <dbReference type="EMBL" id="KAH6926808.1"/>
    </source>
</evidence>
<gene>
    <name evidence="1" type="ORF">HPB50_022342</name>
</gene>
<reference evidence="1" key="1">
    <citation type="submission" date="2020-05" db="EMBL/GenBank/DDBJ databases">
        <title>Large-scale comparative analyses of tick genomes elucidate their genetic diversity and vector capacities.</title>
        <authorList>
            <person name="Jia N."/>
            <person name="Wang J."/>
            <person name="Shi W."/>
            <person name="Du L."/>
            <person name="Sun Y."/>
            <person name="Zhan W."/>
            <person name="Jiang J."/>
            <person name="Wang Q."/>
            <person name="Zhang B."/>
            <person name="Ji P."/>
            <person name="Sakyi L.B."/>
            <person name="Cui X."/>
            <person name="Yuan T."/>
            <person name="Jiang B."/>
            <person name="Yang W."/>
            <person name="Lam T.T.-Y."/>
            <person name="Chang Q."/>
            <person name="Ding S."/>
            <person name="Wang X."/>
            <person name="Zhu J."/>
            <person name="Ruan X."/>
            <person name="Zhao L."/>
            <person name="Wei J."/>
            <person name="Que T."/>
            <person name="Du C."/>
            <person name="Cheng J."/>
            <person name="Dai P."/>
            <person name="Han X."/>
            <person name="Huang E."/>
            <person name="Gao Y."/>
            <person name="Liu J."/>
            <person name="Shao H."/>
            <person name="Ye R."/>
            <person name="Li L."/>
            <person name="Wei W."/>
            <person name="Wang X."/>
            <person name="Wang C."/>
            <person name="Yang T."/>
            <person name="Huo Q."/>
            <person name="Li W."/>
            <person name="Guo W."/>
            <person name="Chen H."/>
            <person name="Zhou L."/>
            <person name="Ni X."/>
            <person name="Tian J."/>
            <person name="Zhou Y."/>
            <person name="Sheng Y."/>
            <person name="Liu T."/>
            <person name="Pan Y."/>
            <person name="Xia L."/>
            <person name="Li J."/>
            <person name="Zhao F."/>
            <person name="Cao W."/>
        </authorList>
    </citation>
    <scope>NUCLEOTIDE SEQUENCE</scope>
    <source>
        <strain evidence="1">Hyas-2018</strain>
    </source>
</reference>
<proteinExistence type="predicted"/>
<sequence>MAAACASSSIATTPVSDAPSAVVSEDEDVPKDEFVPREYQVELFEAAVKENTIVCLGTGTGKTFIAVMLIKEYEAAVRVPFEEGGKRTFFLVPTVPLVVQQQKAVACQTDLRVGGYVGDMNVDNWSREHWEEEFRKSQVLVMTPDVFKVIIHHGFLRLSRVNLLILDECHRAVKQHTYREVMRCMDVLEPHDRPRVLGLTASVINSKATEHQVERKVHELEMALHSRVLTVSNQQSMAQCVCPSSSVAVLLLALPTLPSFRPTTSQGQELERRLRSVIKVLQDMGVWCGHLAVEVIMEEARRMLESLDDNSVLHEVALCLEWLDEVRKRCKQHIDESNAAQSEELLLAVATPKLKRLLQILWFFRPRERSQNGNGDDATEQPRSLCGIIFVKERIVARILCDWLHELADKIPRYSYIVAEFIVGHGANLQLGSKEAGMSFKRQCKVLEQFRRQECNLLVATSVVEEGMDVPKCSLVVRFDFPDDFRSYVQSKGRARAQNSFYIMMTGREEYNTCAANLRNYLSIEAILMNKCHERKAPHASEVVLSYAVDELLPPYMPVREDGAPRITLSSAIGLVNRYCMILPSDMFTHLKPTYQISTVTVGDKEMYVCTIFLPMTSPLKEAIKGRPMETKKYAKMAAALETCKRLHEINEFDDFLLPVKRVLKLLEDSDNEEPDDAPPGTPKPGTKKRRRVYLKRVIVGLFAEARVLEAGCYRLHILTTRLVNRASDLQNWRNEVLVDPEDCPTWFALLLREDMPCLPSFPIFTRSGDELVTVIRAGLVSLSADECRRLECFHYAIWDDVLRMNKRRLLQFDLSSAPSCPMLAPVLKEGDISMIYWPFVDTVVDGINARRATATPYKFNPLFLRSTFYVKEIHTDLTVDSVDGKSSFRDYLSHVHHLHITDSTQPILEVAFTEVRLNLLTPRFRNRKGDVFHKKTATNRRTELRVPEFCDVHPVPASIWRKAVCLPSIVYRLNQLLVMEELRASIAKATGIGVVTFRGRWPAVDFQSAVSGSAAISFSSSSIDGEVEFGTLLRSHGDADEIRMPRLSQSFEYQPALGGNPGPSPGLLLEAVTSAKAADGFDLERLEVLGDSFLKFAVTIDLFCGSTSAQEGMLTQTRARIICNRNLHQLGSKMHVGSMVAQEQFEPHRNWLPPGYRVPADAEDIMMDVDFVFWVIREDAKILEKVNYEELCSLYEQYKAEMKKPEFVRPPHNTSGVVPIRQSSQLSDKSVADSVEAIIGAYLLVTGPIGALRVMKWMGLKLPQCNLDAQGGGDEGSATAFMGFPVPQTSLLRYVDDPEGRLASPSSPWQAALSLAEKTLGYTFRDRSFLLQACTHASYYKNRLTDCYQRLEFLGDAVIDYLVTRYLYEGPHKFNPGQLTDLRSSLVNNTFFAALVVRHGLHRCLLHCNPGLFNAVARFVQHQERSSEEESGSSDEDNTAEILDLNARRDEVRDNPTYWKVLEVCDECGGYFKSLLVQLAWSIAQTEDTLPNAGILSPHVTHLCRFYHHEEECLEPEEVEVPKALGDLFESLMGAVFLDCGMSLDTVWRIIYRLFGREIESFTERVPLPPIRTLLERFPNARFSVAEVLKNEKVKVELTVAGKTFSCVAKSKKLAKMALAKKCLRLMKASNVG</sequence>
<name>A0ACB7RZH5_HYAAI</name>